<evidence type="ECO:0000256" key="3">
    <source>
        <dbReference type="ARBA" id="ARBA00022491"/>
    </source>
</evidence>
<feature type="domain" description="PB1" evidence="10">
    <location>
        <begin position="143"/>
        <end position="221"/>
    </location>
</feature>
<evidence type="ECO:0000256" key="6">
    <source>
        <dbReference type="ARBA" id="ARBA00023242"/>
    </source>
</evidence>
<keyword evidence="3 8" id="KW-0678">Repressor</keyword>
<keyword evidence="4 8" id="KW-0805">Transcription regulation</keyword>
<gene>
    <name evidence="11" type="ORF">LSALG_LOCUS32402</name>
</gene>
<feature type="region of interest" description="Disordered" evidence="9">
    <location>
        <begin position="119"/>
        <end position="142"/>
    </location>
</feature>
<dbReference type="InterPro" id="IPR003311">
    <property type="entry name" value="AUX_IAA"/>
</dbReference>
<dbReference type="Gene3D" id="3.10.20.90">
    <property type="entry name" value="Phosphatidylinositol 3-kinase Catalytic Subunit, Chain A, domain 1"/>
    <property type="match status" value="1"/>
</dbReference>
<name>A0AA35ZIT5_LACSI</name>
<evidence type="ECO:0000256" key="1">
    <source>
        <dbReference type="ARBA" id="ARBA00004123"/>
    </source>
</evidence>
<comment type="function">
    <text evidence="8">Aux/IAA proteins are short-lived transcriptional factors that function as repressors of early auxin response genes at low auxin concentrations.</text>
</comment>
<sequence>MMYAKMELQLALSLSSSSSSSSTQFDLNDQNHETVQGKAMFGFMKTEDLLKRKLCVNGDDDEEEFLVPETLPLLFCNNSNDDYGDDVNEVESTFMFINHKNGGDENGVIGWPPVKSTRKKLCHQNHGGSGGDDGRRGSGGSKSMYVKVQMEGDGIARKIDLNLHHSYHTLVHTLANMFGKCKEEVKLTYQDQEGDWLLATDVPWGSFMEAVQRLKLLRNAKVVQLDNELRKTTIDDSKIIEYYIRIKAVDDWIDNIDVAVPKKNLVMYTIIGLSPKFDYIANLIPSSCARSYLHEDNIHASP</sequence>
<proteinExistence type="inferred from homology"/>
<evidence type="ECO:0000259" key="10">
    <source>
        <dbReference type="PROSITE" id="PS51745"/>
    </source>
</evidence>
<keyword evidence="12" id="KW-1185">Reference proteome</keyword>
<evidence type="ECO:0000256" key="4">
    <source>
        <dbReference type="ARBA" id="ARBA00023015"/>
    </source>
</evidence>
<dbReference type="InterPro" id="IPR033389">
    <property type="entry name" value="AUX/IAA_dom"/>
</dbReference>
<dbReference type="Proteomes" id="UP001177003">
    <property type="component" value="Chromosome 7"/>
</dbReference>
<evidence type="ECO:0000313" key="12">
    <source>
        <dbReference type="Proteomes" id="UP001177003"/>
    </source>
</evidence>
<dbReference type="PANTHER" id="PTHR31734:SF38">
    <property type="entry name" value="AUXIN-RESPONSIVE PROTEIN IAA29"/>
    <property type="match status" value="1"/>
</dbReference>
<evidence type="ECO:0000256" key="8">
    <source>
        <dbReference type="RuleBase" id="RU004549"/>
    </source>
</evidence>
<evidence type="ECO:0000256" key="7">
    <source>
        <dbReference type="ARBA" id="ARBA00023294"/>
    </source>
</evidence>
<organism evidence="11 12">
    <name type="scientific">Lactuca saligna</name>
    <name type="common">Willowleaf lettuce</name>
    <dbReference type="NCBI Taxonomy" id="75948"/>
    <lineage>
        <taxon>Eukaryota</taxon>
        <taxon>Viridiplantae</taxon>
        <taxon>Streptophyta</taxon>
        <taxon>Embryophyta</taxon>
        <taxon>Tracheophyta</taxon>
        <taxon>Spermatophyta</taxon>
        <taxon>Magnoliopsida</taxon>
        <taxon>eudicotyledons</taxon>
        <taxon>Gunneridae</taxon>
        <taxon>Pentapetalae</taxon>
        <taxon>asterids</taxon>
        <taxon>campanulids</taxon>
        <taxon>Asterales</taxon>
        <taxon>Asteraceae</taxon>
        <taxon>Cichorioideae</taxon>
        <taxon>Cichorieae</taxon>
        <taxon>Lactucinae</taxon>
        <taxon>Lactuca</taxon>
    </lineage>
</organism>
<evidence type="ECO:0000313" key="11">
    <source>
        <dbReference type="EMBL" id="CAI9293378.1"/>
    </source>
</evidence>
<dbReference type="AlphaFoldDB" id="A0AA35ZIT5"/>
<comment type="similarity">
    <text evidence="2 8">Belongs to the Aux/IAA family.</text>
</comment>
<evidence type="ECO:0000256" key="9">
    <source>
        <dbReference type="SAM" id="MobiDB-lite"/>
    </source>
</evidence>
<accession>A0AA35ZIT5</accession>
<dbReference type="PANTHER" id="PTHR31734">
    <property type="entry name" value="AUXIN-RESPONSIVE PROTEIN IAA17"/>
    <property type="match status" value="1"/>
</dbReference>
<comment type="subunit">
    <text evidence="8">Homodimers and heterodimers.</text>
</comment>
<reference evidence="11" key="1">
    <citation type="submission" date="2023-04" db="EMBL/GenBank/DDBJ databases">
        <authorList>
            <person name="Vijverberg K."/>
            <person name="Xiong W."/>
            <person name="Schranz E."/>
        </authorList>
    </citation>
    <scope>NUCLEOTIDE SEQUENCE</scope>
</reference>
<dbReference type="GO" id="GO:0009734">
    <property type="term" value="P:auxin-activated signaling pathway"/>
    <property type="evidence" value="ECO:0007669"/>
    <property type="project" value="UniProtKB-UniRule"/>
</dbReference>
<dbReference type="PROSITE" id="PS51745">
    <property type="entry name" value="PB1"/>
    <property type="match status" value="1"/>
</dbReference>
<keyword evidence="5 8" id="KW-0804">Transcription</keyword>
<dbReference type="InterPro" id="IPR053793">
    <property type="entry name" value="PB1-like"/>
</dbReference>
<protein>
    <recommendedName>
        <fullName evidence="8">Auxin-responsive protein</fullName>
    </recommendedName>
</protein>
<dbReference type="GO" id="GO:0006355">
    <property type="term" value="P:regulation of DNA-templated transcription"/>
    <property type="evidence" value="ECO:0007669"/>
    <property type="project" value="InterPro"/>
</dbReference>
<evidence type="ECO:0000256" key="2">
    <source>
        <dbReference type="ARBA" id="ARBA00006728"/>
    </source>
</evidence>
<dbReference type="GO" id="GO:0005634">
    <property type="term" value="C:nucleus"/>
    <property type="evidence" value="ECO:0007669"/>
    <property type="project" value="UniProtKB-SubCell"/>
</dbReference>
<dbReference type="EMBL" id="OX465083">
    <property type="protein sequence ID" value="CAI9293378.1"/>
    <property type="molecule type" value="Genomic_DNA"/>
</dbReference>
<dbReference type="Pfam" id="PF02309">
    <property type="entry name" value="AUX_IAA"/>
    <property type="match status" value="2"/>
</dbReference>
<evidence type="ECO:0000256" key="5">
    <source>
        <dbReference type="ARBA" id="ARBA00023163"/>
    </source>
</evidence>
<keyword evidence="6 8" id="KW-0539">Nucleus</keyword>
<comment type="subcellular location">
    <subcellularLocation>
        <location evidence="1 8">Nucleus</location>
    </subcellularLocation>
</comment>
<keyword evidence="7 8" id="KW-0927">Auxin signaling pathway</keyword>
<dbReference type="SUPFAM" id="SSF54277">
    <property type="entry name" value="CAD &amp; PB1 domains"/>
    <property type="match status" value="1"/>
</dbReference>